<dbReference type="InterPro" id="IPR000182">
    <property type="entry name" value="GNAT_dom"/>
</dbReference>
<evidence type="ECO:0000259" key="1">
    <source>
        <dbReference type="PROSITE" id="PS51186"/>
    </source>
</evidence>
<proteinExistence type="predicted"/>
<dbReference type="SUPFAM" id="SSF55729">
    <property type="entry name" value="Acyl-CoA N-acyltransferases (Nat)"/>
    <property type="match status" value="1"/>
</dbReference>
<dbReference type="Proteomes" id="UP000808337">
    <property type="component" value="Unassembled WGS sequence"/>
</dbReference>
<accession>A0A9D7XSS0</accession>
<dbReference type="InterPro" id="IPR051531">
    <property type="entry name" value="N-acetyltransferase"/>
</dbReference>
<dbReference type="EMBL" id="JADKGY010000008">
    <property type="protein sequence ID" value="MBK9982828.1"/>
    <property type="molecule type" value="Genomic_DNA"/>
</dbReference>
<dbReference type="GO" id="GO:0016747">
    <property type="term" value="F:acyltransferase activity, transferring groups other than amino-acyl groups"/>
    <property type="evidence" value="ECO:0007669"/>
    <property type="project" value="InterPro"/>
</dbReference>
<sequence>MSSPTSPRLRFINCTSDILDQLFLGNDHLAYYLKINVPIKWTDFGESPFRFVYAQVYQIPDSANWWSWLPILTSENMLVGNCGFKGPPKNGEVEIGYEVAEQYRGRGLATEIAGALIEYAYTFSEVKTIVAHTLSFENPSTGVLRKSGFHFIAEVHDPEDGDIWRWELRRVTSNE</sequence>
<protein>
    <submittedName>
        <fullName evidence="2">GNAT family N-acetyltransferase</fullName>
    </submittedName>
</protein>
<dbReference type="AlphaFoldDB" id="A0A9D7XSS0"/>
<evidence type="ECO:0000313" key="3">
    <source>
        <dbReference type="Proteomes" id="UP000808337"/>
    </source>
</evidence>
<dbReference type="Pfam" id="PF13302">
    <property type="entry name" value="Acetyltransf_3"/>
    <property type="match status" value="1"/>
</dbReference>
<dbReference type="PANTHER" id="PTHR43792:SF13">
    <property type="entry name" value="ACETYLTRANSFERASE"/>
    <property type="match status" value="1"/>
</dbReference>
<feature type="domain" description="N-acetyltransferase" evidence="1">
    <location>
        <begin position="9"/>
        <end position="170"/>
    </location>
</feature>
<reference evidence="2 3" key="1">
    <citation type="submission" date="2020-10" db="EMBL/GenBank/DDBJ databases">
        <title>Connecting structure to function with the recovery of over 1000 high-quality activated sludge metagenome-assembled genomes encoding full-length rRNA genes using long-read sequencing.</title>
        <authorList>
            <person name="Singleton C.M."/>
            <person name="Petriglieri F."/>
            <person name="Kristensen J.M."/>
            <person name="Kirkegaard R.H."/>
            <person name="Michaelsen T.Y."/>
            <person name="Andersen M.H."/>
            <person name="Karst S.M."/>
            <person name="Dueholm M.S."/>
            <person name="Nielsen P.H."/>
            <person name="Albertsen M."/>
        </authorList>
    </citation>
    <scope>NUCLEOTIDE SEQUENCE [LARGE SCALE GENOMIC DNA]</scope>
    <source>
        <strain evidence="2">Ribe_18-Q3-R11-54_MAXAC.273</strain>
    </source>
</reference>
<organism evidence="2 3">
    <name type="scientific">Candidatus Opimibacter skivensis</name>
    <dbReference type="NCBI Taxonomy" id="2982028"/>
    <lineage>
        <taxon>Bacteria</taxon>
        <taxon>Pseudomonadati</taxon>
        <taxon>Bacteroidota</taxon>
        <taxon>Saprospiria</taxon>
        <taxon>Saprospirales</taxon>
        <taxon>Saprospiraceae</taxon>
        <taxon>Candidatus Opimibacter</taxon>
    </lineage>
</organism>
<evidence type="ECO:0000313" key="2">
    <source>
        <dbReference type="EMBL" id="MBK9982828.1"/>
    </source>
</evidence>
<dbReference type="Gene3D" id="3.40.630.30">
    <property type="match status" value="1"/>
</dbReference>
<name>A0A9D7XSS0_9BACT</name>
<gene>
    <name evidence="2" type="ORF">IPP15_10475</name>
</gene>
<dbReference type="PANTHER" id="PTHR43792">
    <property type="entry name" value="GNAT FAMILY, PUTATIVE (AFU_ORTHOLOGUE AFUA_3G00765)-RELATED-RELATED"/>
    <property type="match status" value="1"/>
</dbReference>
<dbReference type="InterPro" id="IPR016181">
    <property type="entry name" value="Acyl_CoA_acyltransferase"/>
</dbReference>
<comment type="caution">
    <text evidence="2">The sequence shown here is derived from an EMBL/GenBank/DDBJ whole genome shotgun (WGS) entry which is preliminary data.</text>
</comment>
<dbReference type="PROSITE" id="PS51186">
    <property type="entry name" value="GNAT"/>
    <property type="match status" value="1"/>
</dbReference>